<protein>
    <recommendedName>
        <fullName evidence="2">diguanylate cyclase</fullName>
        <ecNumber evidence="2">2.7.7.65</ecNumber>
    </recommendedName>
</protein>
<keyword evidence="4" id="KW-0472">Membrane</keyword>
<dbReference type="CDD" id="cd06225">
    <property type="entry name" value="HAMP"/>
    <property type="match status" value="1"/>
</dbReference>
<keyword evidence="8" id="KW-1185">Reference proteome</keyword>
<dbReference type="eggNOG" id="COG2199">
    <property type="taxonomic scope" value="Bacteria"/>
</dbReference>
<dbReference type="Pfam" id="PF00990">
    <property type="entry name" value="GGDEF"/>
    <property type="match status" value="1"/>
</dbReference>
<evidence type="ECO:0000256" key="4">
    <source>
        <dbReference type="SAM" id="Phobius"/>
    </source>
</evidence>
<dbReference type="SUPFAM" id="SSF55781">
    <property type="entry name" value="GAF domain-like"/>
    <property type="match status" value="1"/>
</dbReference>
<evidence type="ECO:0000259" key="6">
    <source>
        <dbReference type="PROSITE" id="PS50887"/>
    </source>
</evidence>
<evidence type="ECO:0000256" key="2">
    <source>
        <dbReference type="ARBA" id="ARBA00012528"/>
    </source>
</evidence>
<dbReference type="InterPro" id="IPR007891">
    <property type="entry name" value="CHASE3"/>
</dbReference>
<reference evidence="7 8" key="1">
    <citation type="journal article" date="2011" name="Stand. Genomic Sci.">
        <title>Complete genome sequence of the halophilic and highly halotolerant Chromohalobacter salexigens type strain (1H11(T)).</title>
        <authorList>
            <person name="Copeland A."/>
            <person name="O'Connor K."/>
            <person name="Lucas S."/>
            <person name="Lapidus A."/>
            <person name="Berry K.W."/>
            <person name="Detter J.C."/>
            <person name="Del Rio T.G."/>
            <person name="Hammon N."/>
            <person name="Dalin E."/>
            <person name="Tice H."/>
            <person name="Pitluck S."/>
            <person name="Bruce D."/>
            <person name="Goodwin L."/>
            <person name="Han C."/>
            <person name="Tapia R."/>
            <person name="Saunders E."/>
            <person name="Schmutz J."/>
            <person name="Brettin T."/>
            <person name="Larimer F."/>
            <person name="Land M."/>
            <person name="Hauser L."/>
            <person name="Vargas C."/>
            <person name="Nieto J.J."/>
            <person name="Kyrpides N.C."/>
            <person name="Ivanova N."/>
            <person name="Goker M."/>
            <person name="Klenk H.P."/>
            <person name="Csonka L.N."/>
            <person name="Woyke T."/>
        </authorList>
    </citation>
    <scope>NUCLEOTIDE SEQUENCE [LARGE SCALE GENOMIC DNA]</scope>
    <source>
        <strain evidence="8">ATCC BAA-138 / DSM 3043 / CIP 106854 / NCIMB 13768 / 1H11</strain>
    </source>
</reference>
<dbReference type="PROSITE" id="PS50887">
    <property type="entry name" value="GGDEF"/>
    <property type="match status" value="1"/>
</dbReference>
<sequence length="608" mass="67693">MPHSFYARMVIAAVMPFMVMLTGCITLYQASQAEQHTARSVAQTLGVIADANHLMRLFMDAETAQRGYALTRDGDYLAPYQRALSMFPRTLGTLRDSVQGETQQQRLARANRLFRQWVKNVANVSIVETQGNGSGLPGAATPASKRLVDEFRVIMGNFIDTEEASLHVRQSDSRDAAMNAQRIMIVSILLALAGALVTWWPLFQRTRHAVMEITQRSRRMVEGDLSQRVILPGRDEFAWMAHAFNAMAARLEALVITEKRTSRELAERVHALVQERTRDMRARHALIETLQACRDTRSAQDALRDQLPHVFSHARGGALWCLDMHSPQPPQRVCHWGDAPENDVQTFQTCHALHTGQPQDIALPSARHASVCPHVLASPTPGRHLCLPLKGSEGILGVLQVHWLPERDADDDNDARVDFAKGVAEDMVLSLSNVRLREQLEEASIRDALTGLYNRRFLDETLARELARAERQAVPLCVLMLDIDHFKPINDDYGHALGDRALVAVAELLNAHVRRDDIVCRYGGEEFVIIMPGAGLDAAQRRGDHLRRCVSALDVEANVPAPIRLTVSLGLACYPQHGDNAEHLLHSADMALYEAKQGGRNRLTIASP</sequence>
<dbReference type="PROSITE" id="PS50885">
    <property type="entry name" value="HAMP"/>
    <property type="match status" value="1"/>
</dbReference>
<dbReference type="CDD" id="cd19410">
    <property type="entry name" value="HK9-like_sensor"/>
    <property type="match status" value="1"/>
</dbReference>
<feature type="transmembrane region" description="Helical" evidence="4">
    <location>
        <begin position="6"/>
        <end position="28"/>
    </location>
</feature>
<feature type="domain" description="HAMP" evidence="5">
    <location>
        <begin position="204"/>
        <end position="256"/>
    </location>
</feature>
<dbReference type="InterPro" id="IPR000160">
    <property type="entry name" value="GGDEF_dom"/>
</dbReference>
<dbReference type="STRING" id="290398.Csal_1315"/>
<feature type="domain" description="GGDEF" evidence="6">
    <location>
        <begin position="474"/>
        <end position="608"/>
    </location>
</feature>
<dbReference type="AlphaFoldDB" id="Q1QXY8"/>
<keyword evidence="4" id="KW-1133">Transmembrane helix</keyword>
<organism evidence="7 8">
    <name type="scientific">Chromohalobacter israelensis (strain ATCC BAA-138 / DSM 3043 / CIP 106854 / NCIMB 13768 / 1H11)</name>
    <name type="common">Chromohalobacter salexigens</name>
    <dbReference type="NCBI Taxonomy" id="290398"/>
    <lineage>
        <taxon>Bacteria</taxon>
        <taxon>Pseudomonadati</taxon>
        <taxon>Pseudomonadota</taxon>
        <taxon>Gammaproteobacteria</taxon>
        <taxon>Oceanospirillales</taxon>
        <taxon>Halomonadaceae</taxon>
        <taxon>Chromohalobacter</taxon>
    </lineage>
</organism>
<dbReference type="GO" id="GO:0043709">
    <property type="term" value="P:cell adhesion involved in single-species biofilm formation"/>
    <property type="evidence" value="ECO:0007669"/>
    <property type="project" value="TreeGrafter"/>
</dbReference>
<dbReference type="Gene3D" id="6.10.340.10">
    <property type="match status" value="1"/>
</dbReference>
<dbReference type="eggNOG" id="COG3850">
    <property type="taxonomic scope" value="Bacteria"/>
</dbReference>
<dbReference type="SUPFAM" id="SSF55073">
    <property type="entry name" value="Nucleotide cyclase"/>
    <property type="match status" value="1"/>
</dbReference>
<proteinExistence type="predicted"/>
<dbReference type="Proteomes" id="UP000000239">
    <property type="component" value="Chromosome"/>
</dbReference>
<dbReference type="KEGG" id="csa:Csal_1315"/>
<dbReference type="NCBIfam" id="TIGR00254">
    <property type="entry name" value="GGDEF"/>
    <property type="match status" value="1"/>
</dbReference>
<dbReference type="HOGENOM" id="CLU_000445_11_24_6"/>
<dbReference type="GO" id="GO:0007165">
    <property type="term" value="P:signal transduction"/>
    <property type="evidence" value="ECO:0007669"/>
    <property type="project" value="InterPro"/>
</dbReference>
<dbReference type="GeneID" id="95334053"/>
<evidence type="ECO:0000313" key="7">
    <source>
        <dbReference type="EMBL" id="ABE58670.1"/>
    </source>
</evidence>
<dbReference type="CDD" id="cd01949">
    <property type="entry name" value="GGDEF"/>
    <property type="match status" value="1"/>
</dbReference>
<gene>
    <name evidence="7" type="ordered locus">Csal_1315</name>
</gene>
<dbReference type="PANTHER" id="PTHR45138">
    <property type="entry name" value="REGULATORY COMPONENTS OF SENSORY TRANSDUCTION SYSTEM"/>
    <property type="match status" value="1"/>
</dbReference>
<dbReference type="InterPro" id="IPR050469">
    <property type="entry name" value="Diguanylate_Cyclase"/>
</dbReference>
<dbReference type="SMART" id="SM00304">
    <property type="entry name" value="HAMP"/>
    <property type="match status" value="1"/>
</dbReference>
<evidence type="ECO:0000313" key="8">
    <source>
        <dbReference type="Proteomes" id="UP000000239"/>
    </source>
</evidence>
<dbReference type="Pfam" id="PF00672">
    <property type="entry name" value="HAMP"/>
    <property type="match status" value="1"/>
</dbReference>
<dbReference type="GO" id="GO:0052621">
    <property type="term" value="F:diguanylate cyclase activity"/>
    <property type="evidence" value="ECO:0007669"/>
    <property type="project" value="UniProtKB-EC"/>
</dbReference>
<evidence type="ECO:0000256" key="3">
    <source>
        <dbReference type="ARBA" id="ARBA00034247"/>
    </source>
</evidence>
<dbReference type="PANTHER" id="PTHR45138:SF9">
    <property type="entry name" value="DIGUANYLATE CYCLASE DGCM-RELATED"/>
    <property type="match status" value="1"/>
</dbReference>
<comment type="catalytic activity">
    <reaction evidence="3">
        <text>2 GTP = 3',3'-c-di-GMP + 2 diphosphate</text>
        <dbReference type="Rhea" id="RHEA:24898"/>
        <dbReference type="ChEBI" id="CHEBI:33019"/>
        <dbReference type="ChEBI" id="CHEBI:37565"/>
        <dbReference type="ChEBI" id="CHEBI:58805"/>
        <dbReference type="EC" id="2.7.7.65"/>
    </reaction>
</comment>
<dbReference type="RefSeq" id="WP_011506616.1">
    <property type="nucleotide sequence ID" value="NC_007963.1"/>
</dbReference>
<dbReference type="Gene3D" id="3.30.70.270">
    <property type="match status" value="1"/>
</dbReference>
<dbReference type="FunFam" id="3.30.70.270:FF:000001">
    <property type="entry name" value="Diguanylate cyclase domain protein"/>
    <property type="match status" value="1"/>
</dbReference>
<name>Q1QXY8_CHRI1</name>
<evidence type="ECO:0000259" key="5">
    <source>
        <dbReference type="PROSITE" id="PS50885"/>
    </source>
</evidence>
<dbReference type="SMART" id="SM00267">
    <property type="entry name" value="GGDEF"/>
    <property type="match status" value="1"/>
</dbReference>
<dbReference type="GO" id="GO:0005886">
    <property type="term" value="C:plasma membrane"/>
    <property type="evidence" value="ECO:0007669"/>
    <property type="project" value="TreeGrafter"/>
</dbReference>
<dbReference type="InterPro" id="IPR043128">
    <property type="entry name" value="Rev_trsase/Diguanyl_cyclase"/>
</dbReference>
<dbReference type="InterPro" id="IPR003660">
    <property type="entry name" value="HAMP_dom"/>
</dbReference>
<dbReference type="EC" id="2.7.7.65" evidence="2"/>
<dbReference type="Pfam" id="PF05227">
    <property type="entry name" value="CHASE3"/>
    <property type="match status" value="1"/>
</dbReference>
<dbReference type="InterPro" id="IPR029016">
    <property type="entry name" value="GAF-like_dom_sf"/>
</dbReference>
<keyword evidence="4" id="KW-0812">Transmembrane</keyword>
<evidence type="ECO:0000256" key="1">
    <source>
        <dbReference type="ARBA" id="ARBA00001946"/>
    </source>
</evidence>
<dbReference type="OrthoDB" id="5645859at2"/>
<comment type="cofactor">
    <cofactor evidence="1">
        <name>Mg(2+)</name>
        <dbReference type="ChEBI" id="CHEBI:18420"/>
    </cofactor>
</comment>
<dbReference type="EMBL" id="CP000285">
    <property type="protein sequence ID" value="ABE58670.1"/>
    <property type="molecule type" value="Genomic_DNA"/>
</dbReference>
<dbReference type="eggNOG" id="COG5278">
    <property type="taxonomic scope" value="Bacteria"/>
</dbReference>
<dbReference type="InterPro" id="IPR029787">
    <property type="entry name" value="Nucleotide_cyclase"/>
</dbReference>
<dbReference type="GO" id="GO:1902201">
    <property type="term" value="P:negative regulation of bacterial-type flagellum-dependent cell motility"/>
    <property type="evidence" value="ECO:0007669"/>
    <property type="project" value="TreeGrafter"/>
</dbReference>
<dbReference type="SUPFAM" id="SSF158472">
    <property type="entry name" value="HAMP domain-like"/>
    <property type="match status" value="1"/>
</dbReference>
<accession>Q1QXY8</accession>
<feature type="transmembrane region" description="Helical" evidence="4">
    <location>
        <begin position="183"/>
        <end position="202"/>
    </location>
</feature>
<dbReference type="Gene3D" id="3.30.450.40">
    <property type="match status" value="1"/>
</dbReference>